<evidence type="ECO:0000313" key="11">
    <source>
        <dbReference type="EMBL" id="KAI5949738.1"/>
    </source>
</evidence>
<evidence type="ECO:0000259" key="10">
    <source>
        <dbReference type="SMART" id="SM00602"/>
    </source>
</evidence>
<evidence type="ECO:0000256" key="9">
    <source>
        <dbReference type="SAM" id="SignalP"/>
    </source>
</evidence>
<evidence type="ECO:0000256" key="6">
    <source>
        <dbReference type="ARBA" id="ARBA00023180"/>
    </source>
</evidence>
<dbReference type="GO" id="GO:0016020">
    <property type="term" value="C:membrane"/>
    <property type="evidence" value="ECO:0007669"/>
    <property type="project" value="UniProtKB-SubCell"/>
</dbReference>
<feature type="chain" id="PRO_5042065173" evidence="9">
    <location>
        <begin position="20"/>
        <end position="1575"/>
    </location>
</feature>
<dbReference type="GO" id="GO:0006896">
    <property type="term" value="P:Golgi to vacuole transport"/>
    <property type="evidence" value="ECO:0007669"/>
    <property type="project" value="TreeGrafter"/>
</dbReference>
<dbReference type="GO" id="GO:0005794">
    <property type="term" value="C:Golgi apparatus"/>
    <property type="evidence" value="ECO:0007669"/>
    <property type="project" value="TreeGrafter"/>
</dbReference>
<dbReference type="EMBL" id="JAIHNG010000162">
    <property type="protein sequence ID" value="KAI5949738.1"/>
    <property type="molecule type" value="Genomic_DNA"/>
</dbReference>
<name>A0AAD5BAT8_9ASCO</name>
<dbReference type="Pfam" id="PF15901">
    <property type="entry name" value="Sortilin_C"/>
    <property type="match status" value="2"/>
</dbReference>
<dbReference type="InterPro" id="IPR031778">
    <property type="entry name" value="Sortilin_N"/>
</dbReference>
<evidence type="ECO:0000313" key="12">
    <source>
        <dbReference type="Proteomes" id="UP001204833"/>
    </source>
</evidence>
<dbReference type="Gene3D" id="2.130.10.10">
    <property type="entry name" value="YVTN repeat-like/Quinoprotein amine dehydrogenase"/>
    <property type="match status" value="2"/>
</dbReference>
<dbReference type="GO" id="GO:0005829">
    <property type="term" value="C:cytosol"/>
    <property type="evidence" value="ECO:0007669"/>
    <property type="project" value="GOC"/>
</dbReference>
<dbReference type="GO" id="GO:0006623">
    <property type="term" value="P:protein targeting to vacuole"/>
    <property type="evidence" value="ECO:0007669"/>
    <property type="project" value="TreeGrafter"/>
</dbReference>
<feature type="compositionally biased region" description="Acidic residues" evidence="7">
    <location>
        <begin position="1510"/>
        <end position="1520"/>
    </location>
</feature>
<dbReference type="GeneID" id="76152605"/>
<evidence type="ECO:0000256" key="7">
    <source>
        <dbReference type="SAM" id="MobiDB-lite"/>
    </source>
</evidence>
<evidence type="ECO:0000256" key="8">
    <source>
        <dbReference type="SAM" id="Phobius"/>
    </source>
</evidence>
<keyword evidence="12" id="KW-1185">Reference proteome</keyword>
<dbReference type="PANTHER" id="PTHR12106:SF27">
    <property type="entry name" value="SORTILIN-RELATED RECEPTOR"/>
    <property type="match status" value="1"/>
</dbReference>
<feature type="region of interest" description="Disordered" evidence="7">
    <location>
        <begin position="1495"/>
        <end position="1575"/>
    </location>
</feature>
<evidence type="ECO:0000256" key="1">
    <source>
        <dbReference type="ARBA" id="ARBA00004370"/>
    </source>
</evidence>
<comment type="caution">
    <text evidence="11">The sequence shown here is derived from an EMBL/GenBank/DDBJ whole genome shotgun (WGS) entry which is preliminary data.</text>
</comment>
<dbReference type="PANTHER" id="PTHR12106">
    <property type="entry name" value="SORTILIN RELATED"/>
    <property type="match status" value="1"/>
</dbReference>
<dbReference type="RefSeq" id="XP_051606893.1">
    <property type="nucleotide sequence ID" value="XM_051754084.1"/>
</dbReference>
<keyword evidence="4 8" id="KW-1133">Transmembrane helix</keyword>
<dbReference type="InterPro" id="IPR015943">
    <property type="entry name" value="WD40/YVTN_repeat-like_dom_sf"/>
</dbReference>
<keyword evidence="3" id="KW-0677">Repeat</keyword>
<proteinExistence type="predicted"/>
<dbReference type="Proteomes" id="UP001204833">
    <property type="component" value="Unassembled WGS sequence"/>
</dbReference>
<feature type="compositionally biased region" description="Basic and acidic residues" evidence="7">
    <location>
        <begin position="1561"/>
        <end position="1575"/>
    </location>
</feature>
<reference evidence="11 12" key="1">
    <citation type="journal article" date="2022" name="DNA Res.">
        <title>Genome analysis of five recently described species of the CUG-Ser clade uncovers Candida theae as a new hybrid lineage with pathogenic potential in the Candida parapsilosis species complex.</title>
        <authorList>
            <person name="Mixao V."/>
            <person name="Del Olmo V."/>
            <person name="Hegedusova E."/>
            <person name="Saus E."/>
            <person name="Pryszcz L."/>
            <person name="Cillingova A."/>
            <person name="Nosek J."/>
            <person name="Gabaldon T."/>
        </authorList>
    </citation>
    <scope>NUCLEOTIDE SEQUENCE [LARGE SCALE GENOMIC DNA]</scope>
    <source>
        <strain evidence="11 12">CBS 12239</strain>
    </source>
</reference>
<keyword evidence="6" id="KW-0325">Glycoprotein</keyword>
<protein>
    <submittedName>
        <fullName evidence="11">VPS10</fullName>
    </submittedName>
</protein>
<keyword evidence="5 8" id="KW-0472">Membrane</keyword>
<dbReference type="Pfam" id="PF15902">
    <property type="entry name" value="Sortilin-Vps10"/>
    <property type="match status" value="2"/>
</dbReference>
<keyword evidence="2 8" id="KW-0812">Transmembrane</keyword>
<dbReference type="Gene3D" id="3.30.60.270">
    <property type="match status" value="1"/>
</dbReference>
<dbReference type="InterPro" id="IPR006581">
    <property type="entry name" value="VPS10"/>
</dbReference>
<evidence type="ECO:0000256" key="2">
    <source>
        <dbReference type="ARBA" id="ARBA00022692"/>
    </source>
</evidence>
<evidence type="ECO:0000256" key="3">
    <source>
        <dbReference type="ARBA" id="ARBA00022737"/>
    </source>
</evidence>
<comment type="subcellular location">
    <subcellularLocation>
        <location evidence="1">Membrane</location>
    </subcellularLocation>
</comment>
<feature type="domain" description="VPS10" evidence="10">
    <location>
        <begin position="725"/>
        <end position="1350"/>
    </location>
</feature>
<organism evidence="11 12">
    <name type="scientific">Candida theae</name>
    <dbReference type="NCBI Taxonomy" id="1198502"/>
    <lineage>
        <taxon>Eukaryota</taxon>
        <taxon>Fungi</taxon>
        <taxon>Dikarya</taxon>
        <taxon>Ascomycota</taxon>
        <taxon>Saccharomycotina</taxon>
        <taxon>Pichiomycetes</taxon>
        <taxon>Debaryomycetaceae</taxon>
        <taxon>Candida/Lodderomyces clade</taxon>
        <taxon>Candida</taxon>
    </lineage>
</organism>
<dbReference type="InterPro" id="IPR031777">
    <property type="entry name" value="Sortilin_C"/>
</dbReference>
<dbReference type="SUPFAM" id="SSF110296">
    <property type="entry name" value="Oligoxyloglucan reducing end-specific cellobiohydrolase"/>
    <property type="match status" value="3"/>
</dbReference>
<sequence length="1575" mass="176292">MKYTTILLLLSAWVSIVCAFTPEISVTESDSISKLIRYFDDSSNILIMRDNKAFISFDDGKSFEQVKGIEDKVVSIQFDPFVKDRAFILTMTKTHFVTNDQGKSWSKFTSDVYDFDGNGLASVPKLEFNAADPNLLLMSNYQCPDENYNHKCEHVFHYTKDGFKSASKKLPINAHVCRFARATKESGIANSQTIYCSENELNSHKHIVKSRLYKSDDFFKNRKEFDLTETGNGAIIDIKVEENFMTVVMRNDKFNEKSRVDMYVSKDGKDFLKADLQVDVKYGVMSFHASSPSALFLSTMSYGRGSSRASKLFRSDSLGLHFTEVLDNIASDVVLKVENIDGAWLADVQVESEEDAPKSLLDIIFGGGKSKDVITKYSFNDGDDWIPLKSNSPNCKIEDGCSVHLWSFSELGGEGKFVTGPTPGILMGVGTEGKHLTHDISEMKTFVSRDGGYSWDLVLEEACVFSFGDQGNVMLAMPYAGVKRTDPGKFFYYSLNQGKDWEKVEIKDAVYILDFITSVDGSSRKFLIHGIKPDFNTGDDKELLYHIDFSKAYGGKTCKDSDFEDIYARQVPDNIQLCAYGHKEKFHRRKQDAECFVDKLFEDVRVYDEPCQCVENDFECALGFKPSEKGGNQCVPDPKMIAKLCEGKDVLEIYDKSKINGNLCELRSKKLEDFATKEKIKCADYTKPKDDPSGDTQEIKITTSDFEGKLAQYAYLGNNDKTLADNVVMKTNEDSIFVSTNGGVSFVKAPIHDKILGFYTGLLPGQIVLVSDTDVQYYSEDGAETFHRITTPNKFVPVVRKAVAFHKTDASKFLWLGGDCDGGDYNCKASAYVTTNYGQSFNKILDNVVACDYVGPIFRKPVDNLIFCTKIESDGKKSLYSIDGSKSANKIYDDIVGYAVSDTYVVAAVVKDGSLEAKVTVDGKIFADADFPKDLKVEPHQAYTVLDSSTGSIFMHVTTSAQNGFEYGSLLKSNSNGTYFVLSLDHVNRNEEGYVDFDRIDGLEGTILANIVANYKDGKGQKKLQTLISRNDGSEWDYLIPPAVDSKGAKYGCNGAPLEKCALHLHGFTERADYRDTYSSGSAVGFLIGVGNVGEYLDDIASASTFLSTDGGATWKEVQSGVYQWEYGDQGTILMLVDAVGETDKFLYSLDDGKSWNEYKFTDKPVKILDLATVPTDTARKFIIFAHHPKDTRDTLSYSIDFTNIYKRQCQLDLDNPDSDDYEYWSPSHPNTPDNCLFGHKSQYLRRAMGHYDCFIGGAPLSEGHKVTQNCACTRRDYECDYNYYRDSKDNTCKLVAGMSASDRKKDMCSKPGAFQYFDTTGYRKIPLSTCVGGKQYDTFSPHACPGKEQEFNEYYGREIKGGKLFFISFIPLITFLGTTWFVYDRGVRRNGGFERLGQIRLNDQDFEEGFNPIEDNQVDVVVNRIVKGGVYTAAVVFATFKTIRKIDRKVLEKIGNIVFRRQPGARNYVSIPNEDEDELFGDFDDDVDEELAHGARLSQEQFERRDMFRDDDDDDDFESNIDVGGGSSAKGGKDTDGDGKTKASSTERLFDIDDEEEGEERASSKGDDVEPGSK</sequence>
<feature type="compositionally biased region" description="Basic and acidic residues" evidence="7">
    <location>
        <begin position="1532"/>
        <end position="1542"/>
    </location>
</feature>
<keyword evidence="9" id="KW-0732">Signal</keyword>
<dbReference type="InterPro" id="IPR050310">
    <property type="entry name" value="VPS10-sortilin"/>
</dbReference>
<feature type="signal peptide" evidence="9">
    <location>
        <begin position="1"/>
        <end position="19"/>
    </location>
</feature>
<dbReference type="CDD" id="cd15482">
    <property type="entry name" value="Sialidase_non-viral"/>
    <property type="match status" value="1"/>
</dbReference>
<feature type="domain" description="VPS10" evidence="10">
    <location>
        <begin position="42"/>
        <end position="679"/>
    </location>
</feature>
<dbReference type="GO" id="GO:0006895">
    <property type="term" value="P:Golgi to endosome transport"/>
    <property type="evidence" value="ECO:0007669"/>
    <property type="project" value="TreeGrafter"/>
</dbReference>
<dbReference type="FunFam" id="3.30.60.270:FF:000005">
    <property type="entry name" value="Sortilin"/>
    <property type="match status" value="1"/>
</dbReference>
<evidence type="ECO:0000256" key="5">
    <source>
        <dbReference type="ARBA" id="ARBA00023136"/>
    </source>
</evidence>
<dbReference type="Gene3D" id="2.10.70.80">
    <property type="match status" value="2"/>
</dbReference>
<feature type="transmembrane region" description="Helical" evidence="8">
    <location>
        <begin position="1365"/>
        <end position="1384"/>
    </location>
</feature>
<accession>A0AAD5BAT8</accession>
<gene>
    <name evidence="11" type="ORF">KGF57_004561</name>
</gene>
<evidence type="ECO:0000256" key="4">
    <source>
        <dbReference type="ARBA" id="ARBA00022989"/>
    </source>
</evidence>
<dbReference type="SMART" id="SM00602">
    <property type="entry name" value="VPS10"/>
    <property type="match status" value="2"/>
</dbReference>